<dbReference type="AlphaFoldDB" id="K3YP30"/>
<sequence>MYMPLTDPLYVVSIQQNFMRKCSKNYTPFIYIQAF</sequence>
<dbReference type="EnsemblPlants" id="KQL01846">
    <property type="protein sequence ID" value="KQL01846"/>
    <property type="gene ID" value="SETIT_016022mg"/>
</dbReference>
<dbReference type="Gramene" id="KQL01846">
    <property type="protein sequence ID" value="KQL01846"/>
    <property type="gene ID" value="SETIT_016022mg"/>
</dbReference>
<proteinExistence type="predicted"/>
<organism evidence="1 2">
    <name type="scientific">Setaria italica</name>
    <name type="common">Foxtail millet</name>
    <name type="synonym">Panicum italicum</name>
    <dbReference type="NCBI Taxonomy" id="4555"/>
    <lineage>
        <taxon>Eukaryota</taxon>
        <taxon>Viridiplantae</taxon>
        <taxon>Streptophyta</taxon>
        <taxon>Embryophyta</taxon>
        <taxon>Tracheophyta</taxon>
        <taxon>Spermatophyta</taxon>
        <taxon>Magnoliopsida</taxon>
        <taxon>Liliopsida</taxon>
        <taxon>Poales</taxon>
        <taxon>Poaceae</taxon>
        <taxon>PACMAD clade</taxon>
        <taxon>Panicoideae</taxon>
        <taxon>Panicodae</taxon>
        <taxon>Paniceae</taxon>
        <taxon>Cenchrinae</taxon>
        <taxon>Setaria</taxon>
    </lineage>
</organism>
<evidence type="ECO:0000313" key="2">
    <source>
        <dbReference type="Proteomes" id="UP000004995"/>
    </source>
</evidence>
<evidence type="ECO:0000313" key="1">
    <source>
        <dbReference type="EnsemblPlants" id="KQL01846"/>
    </source>
</evidence>
<protein>
    <submittedName>
        <fullName evidence="1">Uncharacterized protein</fullName>
    </submittedName>
</protein>
<reference evidence="1" key="2">
    <citation type="submission" date="2018-08" db="UniProtKB">
        <authorList>
            <consortium name="EnsemblPlants"/>
        </authorList>
    </citation>
    <scope>IDENTIFICATION</scope>
    <source>
        <strain evidence="1">Yugu1</strain>
    </source>
</reference>
<dbReference type="InParanoid" id="K3YP30"/>
<dbReference type="HOGENOM" id="CLU_3369364_0_0_1"/>
<name>K3YP30_SETIT</name>
<dbReference type="EMBL" id="AGNK02003864">
    <property type="status" value="NOT_ANNOTATED_CDS"/>
    <property type="molecule type" value="Genomic_DNA"/>
</dbReference>
<accession>K3YP30</accession>
<keyword evidence="2" id="KW-1185">Reference proteome</keyword>
<dbReference type="Proteomes" id="UP000004995">
    <property type="component" value="Unassembled WGS sequence"/>
</dbReference>
<reference evidence="2" key="1">
    <citation type="journal article" date="2012" name="Nat. Biotechnol.">
        <title>Reference genome sequence of the model plant Setaria.</title>
        <authorList>
            <person name="Bennetzen J.L."/>
            <person name="Schmutz J."/>
            <person name="Wang H."/>
            <person name="Percifield R."/>
            <person name="Hawkins J."/>
            <person name="Pontaroli A.C."/>
            <person name="Estep M."/>
            <person name="Feng L."/>
            <person name="Vaughn J.N."/>
            <person name="Grimwood J."/>
            <person name="Jenkins J."/>
            <person name="Barry K."/>
            <person name="Lindquist E."/>
            <person name="Hellsten U."/>
            <person name="Deshpande S."/>
            <person name="Wang X."/>
            <person name="Wu X."/>
            <person name="Mitros T."/>
            <person name="Triplett J."/>
            <person name="Yang X."/>
            <person name="Ye C.Y."/>
            <person name="Mauro-Herrera M."/>
            <person name="Wang L."/>
            <person name="Li P."/>
            <person name="Sharma M."/>
            <person name="Sharma R."/>
            <person name="Ronald P.C."/>
            <person name="Panaud O."/>
            <person name="Kellogg E.A."/>
            <person name="Brutnell T.P."/>
            <person name="Doust A.N."/>
            <person name="Tuskan G.A."/>
            <person name="Rokhsar D."/>
            <person name="Devos K.M."/>
        </authorList>
    </citation>
    <scope>NUCLEOTIDE SEQUENCE [LARGE SCALE GENOMIC DNA]</scope>
    <source>
        <strain evidence="2">cv. Yugu1</strain>
    </source>
</reference>